<dbReference type="Proteomes" id="UP000193944">
    <property type="component" value="Unassembled WGS sequence"/>
</dbReference>
<keyword evidence="2" id="KW-1185">Reference proteome</keyword>
<reference evidence="1 2" key="2">
    <citation type="submission" date="2016-08" db="EMBL/GenBank/DDBJ databases">
        <title>Pervasive Adenine N6-methylation of Active Genes in Fungi.</title>
        <authorList>
            <consortium name="DOE Joint Genome Institute"/>
            <person name="Mondo S.J."/>
            <person name="Dannebaum R.O."/>
            <person name="Kuo R.C."/>
            <person name="Labutti K."/>
            <person name="Haridas S."/>
            <person name="Kuo A."/>
            <person name="Salamov A."/>
            <person name="Ahrendt S.R."/>
            <person name="Lipzen A."/>
            <person name="Sullivan W."/>
            <person name="Andreopoulos W.B."/>
            <person name="Clum A."/>
            <person name="Lindquist E."/>
            <person name="Daum C."/>
            <person name="Ramamoorthy G.K."/>
            <person name="Gryganskyi A."/>
            <person name="Culley D."/>
            <person name="Magnuson J.K."/>
            <person name="James T.Y."/>
            <person name="O'Malley M.A."/>
            <person name="Stajich J.E."/>
            <person name="Spatafora J.W."/>
            <person name="Visel A."/>
            <person name="Grigoriev I.V."/>
        </authorList>
    </citation>
    <scope>NUCLEOTIDE SEQUENCE [LARGE SCALE GENOMIC DNA]</scope>
    <source>
        <strain evidence="1 2">S4</strain>
    </source>
</reference>
<dbReference type="AlphaFoldDB" id="A0A1Y1WRB5"/>
<name>A0A1Y1WRB5_9FUNG</name>
<gene>
    <name evidence="1" type="ORF">BCR32DRAFT_284558</name>
</gene>
<protein>
    <submittedName>
        <fullName evidence="1">Uncharacterized protein</fullName>
    </submittedName>
</protein>
<organism evidence="1 2">
    <name type="scientific">Anaeromyces robustus</name>
    <dbReference type="NCBI Taxonomy" id="1754192"/>
    <lineage>
        <taxon>Eukaryota</taxon>
        <taxon>Fungi</taxon>
        <taxon>Fungi incertae sedis</taxon>
        <taxon>Chytridiomycota</taxon>
        <taxon>Chytridiomycota incertae sedis</taxon>
        <taxon>Neocallimastigomycetes</taxon>
        <taxon>Neocallimastigales</taxon>
        <taxon>Neocallimastigaceae</taxon>
        <taxon>Anaeromyces</taxon>
    </lineage>
</organism>
<accession>A0A1Y1WRB5</accession>
<comment type="caution">
    <text evidence="1">The sequence shown here is derived from an EMBL/GenBank/DDBJ whole genome shotgun (WGS) entry which is preliminary data.</text>
</comment>
<evidence type="ECO:0000313" key="1">
    <source>
        <dbReference type="EMBL" id="ORX76079.1"/>
    </source>
</evidence>
<reference evidence="1 2" key="1">
    <citation type="submission" date="2016-08" db="EMBL/GenBank/DDBJ databases">
        <title>A Parts List for Fungal Cellulosomes Revealed by Comparative Genomics.</title>
        <authorList>
            <consortium name="DOE Joint Genome Institute"/>
            <person name="Haitjema C.H."/>
            <person name="Gilmore S.P."/>
            <person name="Henske J.K."/>
            <person name="Solomon K.V."/>
            <person name="De Groot R."/>
            <person name="Kuo A."/>
            <person name="Mondo S.J."/>
            <person name="Salamov A.A."/>
            <person name="Labutti K."/>
            <person name="Zhao Z."/>
            <person name="Chiniquy J."/>
            <person name="Barry K."/>
            <person name="Brewer H.M."/>
            <person name="Purvine S.O."/>
            <person name="Wright A.T."/>
            <person name="Boxma B."/>
            <person name="Van Alen T."/>
            <person name="Hackstein J.H."/>
            <person name="Baker S.E."/>
            <person name="Grigoriev I.V."/>
            <person name="O'Malley M.A."/>
        </authorList>
    </citation>
    <scope>NUCLEOTIDE SEQUENCE [LARGE SCALE GENOMIC DNA]</scope>
    <source>
        <strain evidence="1 2">S4</strain>
    </source>
</reference>
<evidence type="ECO:0000313" key="2">
    <source>
        <dbReference type="Proteomes" id="UP000193944"/>
    </source>
</evidence>
<dbReference type="EMBL" id="MCFG01000319">
    <property type="protein sequence ID" value="ORX76079.1"/>
    <property type="molecule type" value="Genomic_DNA"/>
</dbReference>
<sequence length="75" mass="8391">MTSDNSSVDNRINNIIKGYKSSSNNGNTRICNIDIFLTDNIYYLINSKPISPRNVNTDNTVGQLSRANVDTRLLI</sequence>
<proteinExistence type="predicted"/>